<feature type="non-terminal residue" evidence="1">
    <location>
        <position position="1"/>
    </location>
</feature>
<dbReference type="InParanoid" id="F8PGR4"/>
<dbReference type="Pfam" id="PF18758">
    <property type="entry name" value="KDZ"/>
    <property type="match status" value="1"/>
</dbReference>
<protein>
    <recommendedName>
        <fullName evidence="3">CxC2-like cysteine cluster KDZ transposase-associated domain-containing protein</fullName>
    </recommendedName>
</protein>
<dbReference type="InterPro" id="IPR040521">
    <property type="entry name" value="KDZ"/>
</dbReference>
<name>F8PGR4_SERL3</name>
<sequence length="177" mass="19934">PHLLIQAFMKTLTDLQGVPYQKHLSQQFSIAFDLFLEIRNQVNHCIQKACGRDTPNWRLKHACPACTYTLKDEPTIEFKLLYVMDGNNSLKRVISTKYPLAVVEKLLDVFSKGLGGGFDISCKFKTTLSNSPLGRRARNLNHTCLVGSFHGHAHRHLCQLDHLATYVNGLGLEDLEG</sequence>
<dbReference type="OrthoDB" id="2683015at2759"/>
<evidence type="ECO:0000313" key="2">
    <source>
        <dbReference type="Proteomes" id="UP000008063"/>
    </source>
</evidence>
<keyword evidence="2" id="KW-1185">Reference proteome</keyword>
<reference evidence="2" key="1">
    <citation type="journal article" date="2011" name="Science">
        <title>The plant cell wall-decomposing machinery underlies the functional diversity of forest fungi.</title>
        <authorList>
            <person name="Eastwood D.C."/>
            <person name="Floudas D."/>
            <person name="Binder M."/>
            <person name="Majcherczyk A."/>
            <person name="Schneider P."/>
            <person name="Aerts A."/>
            <person name="Asiegbu F.O."/>
            <person name="Baker S.E."/>
            <person name="Barry K."/>
            <person name="Bendiksby M."/>
            <person name="Blumentritt M."/>
            <person name="Coutinho P.M."/>
            <person name="Cullen D."/>
            <person name="de Vries R.P."/>
            <person name="Gathman A."/>
            <person name="Goodell B."/>
            <person name="Henrissat B."/>
            <person name="Ihrmark K."/>
            <person name="Kauserud H."/>
            <person name="Kohler A."/>
            <person name="LaButti K."/>
            <person name="Lapidus A."/>
            <person name="Lavin J.L."/>
            <person name="Lee Y.-H."/>
            <person name="Lindquist E."/>
            <person name="Lilly W."/>
            <person name="Lucas S."/>
            <person name="Morin E."/>
            <person name="Murat C."/>
            <person name="Oguiza J.A."/>
            <person name="Park J."/>
            <person name="Pisabarro A.G."/>
            <person name="Riley R."/>
            <person name="Rosling A."/>
            <person name="Salamov A."/>
            <person name="Schmidt O."/>
            <person name="Schmutz J."/>
            <person name="Skrede I."/>
            <person name="Stenlid J."/>
            <person name="Wiebenga A."/>
            <person name="Xie X."/>
            <person name="Kuees U."/>
            <person name="Hibbett D.S."/>
            <person name="Hoffmeister D."/>
            <person name="Hoegberg N."/>
            <person name="Martin F."/>
            <person name="Grigoriev I.V."/>
            <person name="Watkinson S.C."/>
        </authorList>
    </citation>
    <scope>NUCLEOTIDE SEQUENCE [LARGE SCALE GENOMIC DNA]</scope>
    <source>
        <strain evidence="2">strain S7.3</strain>
    </source>
</reference>
<proteinExistence type="predicted"/>
<gene>
    <name evidence="1" type="ORF">SERLA73DRAFT_34185</name>
</gene>
<feature type="non-terminal residue" evidence="1">
    <location>
        <position position="177"/>
    </location>
</feature>
<accession>F8PGR4</accession>
<dbReference type="AlphaFoldDB" id="F8PGR4"/>
<evidence type="ECO:0000313" key="1">
    <source>
        <dbReference type="EMBL" id="EGO04866.1"/>
    </source>
</evidence>
<evidence type="ECO:0008006" key="3">
    <source>
        <dbReference type="Google" id="ProtNLM"/>
    </source>
</evidence>
<dbReference type="Proteomes" id="UP000008063">
    <property type="component" value="Unassembled WGS sequence"/>
</dbReference>
<dbReference type="EMBL" id="GL945474">
    <property type="protein sequence ID" value="EGO04866.1"/>
    <property type="molecule type" value="Genomic_DNA"/>
</dbReference>
<organism evidence="2">
    <name type="scientific">Serpula lacrymans var. lacrymans (strain S7.3)</name>
    <name type="common">Dry rot fungus</name>
    <dbReference type="NCBI Taxonomy" id="936435"/>
    <lineage>
        <taxon>Eukaryota</taxon>
        <taxon>Fungi</taxon>
        <taxon>Dikarya</taxon>
        <taxon>Basidiomycota</taxon>
        <taxon>Agaricomycotina</taxon>
        <taxon>Agaricomycetes</taxon>
        <taxon>Agaricomycetidae</taxon>
        <taxon>Boletales</taxon>
        <taxon>Coniophorineae</taxon>
        <taxon>Serpulaceae</taxon>
        <taxon>Serpula</taxon>
    </lineage>
</organism>
<dbReference type="HOGENOM" id="CLU_109650_0_0_1"/>